<name>A0A5B8NHS6_9CHRO</name>
<feature type="compositionally biased region" description="Acidic residues" evidence="1">
    <location>
        <begin position="387"/>
        <end position="399"/>
    </location>
</feature>
<dbReference type="InterPro" id="IPR049774">
    <property type="entry name" value="EPS_HpsA-like"/>
</dbReference>
<dbReference type="EMBL" id="CP042326">
    <property type="protein sequence ID" value="QDZ38494.1"/>
    <property type="molecule type" value="Genomic_DNA"/>
</dbReference>
<dbReference type="NCBIfam" id="NF038301">
    <property type="entry name" value="EPS_HpsA"/>
    <property type="match status" value="1"/>
</dbReference>
<feature type="region of interest" description="Disordered" evidence="1">
    <location>
        <begin position="352"/>
        <end position="400"/>
    </location>
</feature>
<evidence type="ECO:0000256" key="2">
    <source>
        <dbReference type="SAM" id="Phobius"/>
    </source>
</evidence>
<proteinExistence type="predicted"/>
<organism evidence="3 4">
    <name type="scientific">Euhalothece natronophila Z-M001</name>
    <dbReference type="NCBI Taxonomy" id="522448"/>
    <lineage>
        <taxon>Bacteria</taxon>
        <taxon>Bacillati</taxon>
        <taxon>Cyanobacteriota</taxon>
        <taxon>Cyanophyceae</taxon>
        <taxon>Oscillatoriophycideae</taxon>
        <taxon>Chroococcales</taxon>
        <taxon>Halothecacae</taxon>
        <taxon>Halothece cluster</taxon>
        <taxon>Euhalothece</taxon>
    </lineage>
</organism>
<protein>
    <submittedName>
        <fullName evidence="3">Uncharacterized protein</fullName>
    </submittedName>
</protein>
<evidence type="ECO:0000313" key="4">
    <source>
        <dbReference type="Proteomes" id="UP000318453"/>
    </source>
</evidence>
<feature type="transmembrane region" description="Helical" evidence="2">
    <location>
        <begin position="45"/>
        <end position="66"/>
    </location>
</feature>
<feature type="region of interest" description="Disordered" evidence="1">
    <location>
        <begin position="530"/>
        <end position="562"/>
    </location>
</feature>
<feature type="compositionally biased region" description="Basic and acidic residues" evidence="1">
    <location>
        <begin position="376"/>
        <end position="386"/>
    </location>
</feature>
<gene>
    <name evidence="3" type="ORF">FRE64_00160</name>
</gene>
<keyword evidence="2" id="KW-0472">Membrane</keyword>
<dbReference type="KEGG" id="enn:FRE64_00160"/>
<reference evidence="3" key="1">
    <citation type="submission" date="2019-08" db="EMBL/GenBank/DDBJ databases">
        <title>Carotenoids and Carotenoid Binding Proteins in the Halophilic Cyanobacterium Euhalothece sp. ZM00.</title>
        <authorList>
            <person name="Cho S.M."/>
            <person name="Song J.Y."/>
            <person name="Park Y.-I."/>
        </authorList>
    </citation>
    <scope>NUCLEOTIDE SEQUENCE [LARGE SCALE GENOMIC DNA]</scope>
    <source>
        <strain evidence="3">Z-M001</strain>
    </source>
</reference>
<feature type="region of interest" description="Disordered" evidence="1">
    <location>
        <begin position="460"/>
        <end position="505"/>
    </location>
</feature>
<keyword evidence="2" id="KW-0812">Transmembrane</keyword>
<evidence type="ECO:0000256" key="1">
    <source>
        <dbReference type="SAM" id="MobiDB-lite"/>
    </source>
</evidence>
<keyword evidence="2" id="KW-1133">Transmembrane helix</keyword>
<evidence type="ECO:0000313" key="3">
    <source>
        <dbReference type="EMBL" id="QDZ38494.1"/>
    </source>
</evidence>
<keyword evidence="4" id="KW-1185">Reference proteome</keyword>
<dbReference type="RefSeq" id="WP_146294105.1">
    <property type="nucleotide sequence ID" value="NZ_CP042326.1"/>
</dbReference>
<dbReference type="OrthoDB" id="468482at2"/>
<sequence>MPLRSPRLLRQLWRSFKALAQAINRLLIKFFFFPLKKRIKTKAGFVLPTATLVLLVVSLLVGTLIIRTGQEAEEAISEQAQQEIFNAATPAVDRAKAKLEYLFRGDPRFPVGVPSEIFLNSMMLNDGEEVVAEDDDPYTFEGENRLDINDDGDDDNAWSYTTNNGQEIAYSINLLTESNGVNYQEEDALGDKADNLVVRSGPLAAASSSQAQRCAELSSLSLGDDDWFTITGSTVRKNFQIDAVATNNSDVNPVVSTIEVQQDRDLDFANKWGAWFRYDMEFTPGSDFNWNGALHTEGSLILNNNVSSTTKLFLVSAPESCFYTEEASEITMGQVIDDGGNIDYQGQLMKVNTNTNQDDDDDDNKVRIDLFPGPNEKPEGDTKDLELSPDNDSVDEYDENPSLYYLDSVRLISENESRARNPNDDSNTSIRDEAWDDEDISNRIFNSDTQQPYVDDTYRADDRWGPKPEYTEDLPPVTATNNGRQIQDEERLTNNPPAADAENAGLDGYWERRANAEGLRIIVGERLELGNTDGWDGSDDDLYPSDDNQPGKGPNNNDSEYDNLASVQSGVVYHWDEGNHDPDDPEPVACLALTSHQNGNDTEFDEISIDGTDFLVTNFFEGEGTNGWEFEFPDYFSSDINNSGSTLREALQNLAQFAGDPDGAFPPLQENGGNITHPYPELTMWGDFSNLRRAVDQLNGGSYDDLSLADKTTLQTATCNLGMLAYNVDFLRQNYEDEQLQDVEAILQELSTGDWTSVGKQLVNSIGDDNFSQGIIGRDGRVCTEEGTGLDENGNGCPTENPYDVEDETSDEYYTNYFSQFSVQDWINFAEDENSPIDAGAADDIGDVLEAYQDNLVNNPRAELFLTLQRDREHGFNTNSTFSEETDDFDPDTGIYTVPGALGQVEEGDEYIMDCDPNTDIFGFDFINSDRARFGLGNIICNAISEELEPRYPSLYYLFPTDDHDHDGDGTQPPSEPYINDEDNYISDDVNGNVTYQEISDDDIEDLALSPRDESDFTLPTAGSGVNKITLPDETELYVSFLEKAFYNRRENMTVRVLDIDLDLLRNDQVSGGDYWLPTGEDNSSIVYAFREDAVREDGIARPRNSDWSDCNDEEEITGFDMIEGDSGAGNNSDGCRMSFNNTQDPPLNDETGVSVKPVDSYPDLDRRPYGFRLRNGADISRPDPDDDPTGLSFITDQPVYIQGDFNEHEESEFDDENNDFYDRSDLNEDFATPSGESWRTAEIIADGITLLSESENFEEVDPDGNNDTPAPTGPLEVNAILVSGFEPSFPRKYNGGIHNFPRLLDNWSQEEITIRGSFIQLNFSIYSTGPWSQQNQDPDDVESLEDANEGNNLRHHYGFPQRNWGYDVGLQYNPPGPVAERFVTPSNARTETYRELSVDDPYIRNLLDAINAEE</sequence>
<feature type="compositionally biased region" description="Basic and acidic residues" evidence="1">
    <location>
        <begin position="460"/>
        <end position="470"/>
    </location>
</feature>
<dbReference type="Proteomes" id="UP000318453">
    <property type="component" value="Chromosome"/>
</dbReference>
<feature type="region of interest" description="Disordered" evidence="1">
    <location>
        <begin position="1167"/>
        <end position="1190"/>
    </location>
</feature>
<accession>A0A5B8NHS6</accession>